<evidence type="ECO:0000256" key="7">
    <source>
        <dbReference type="SAM" id="MobiDB-lite"/>
    </source>
</evidence>
<feature type="domain" description="C2H2-type" evidence="8">
    <location>
        <begin position="273"/>
        <end position="300"/>
    </location>
</feature>
<organism evidence="11">
    <name type="scientific">Thrips palmi</name>
    <name type="common">Melon thrips</name>
    <dbReference type="NCBI Taxonomy" id="161013"/>
    <lineage>
        <taxon>Eukaryota</taxon>
        <taxon>Metazoa</taxon>
        <taxon>Ecdysozoa</taxon>
        <taxon>Arthropoda</taxon>
        <taxon>Hexapoda</taxon>
        <taxon>Insecta</taxon>
        <taxon>Pterygota</taxon>
        <taxon>Neoptera</taxon>
        <taxon>Paraneoptera</taxon>
        <taxon>Thysanoptera</taxon>
        <taxon>Terebrantia</taxon>
        <taxon>Thripoidea</taxon>
        <taxon>Thripidae</taxon>
        <taxon>Thrips</taxon>
    </lineage>
</organism>
<feature type="binding site" evidence="6">
    <location>
        <position position="20"/>
    </location>
    <ligand>
        <name>Zn(2+)</name>
        <dbReference type="ChEBI" id="CHEBI:29105"/>
    </ligand>
</feature>
<dbReference type="AlphaFoldDB" id="A0A6P8YGK8"/>
<feature type="compositionally biased region" description="Low complexity" evidence="7">
    <location>
        <begin position="417"/>
        <end position="444"/>
    </location>
</feature>
<dbReference type="PROSITE" id="PS50157">
    <property type="entry name" value="ZINC_FINGER_C2H2_2"/>
    <property type="match status" value="2"/>
</dbReference>
<dbReference type="GO" id="GO:0008270">
    <property type="term" value="F:zinc ion binding"/>
    <property type="evidence" value="ECO:0007669"/>
    <property type="project" value="UniProtKB-UniRule"/>
</dbReference>
<feature type="compositionally biased region" description="Acidic residues" evidence="7">
    <location>
        <begin position="153"/>
        <end position="181"/>
    </location>
</feature>
<dbReference type="GO" id="GO:0000981">
    <property type="term" value="F:DNA-binding transcription factor activity, RNA polymerase II-specific"/>
    <property type="evidence" value="ECO:0007669"/>
    <property type="project" value="TreeGrafter"/>
</dbReference>
<dbReference type="GO" id="GO:0005634">
    <property type="term" value="C:nucleus"/>
    <property type="evidence" value="ECO:0007669"/>
    <property type="project" value="InterPro"/>
</dbReference>
<dbReference type="SUPFAM" id="SSF57667">
    <property type="entry name" value="beta-beta-alpha zinc fingers"/>
    <property type="match status" value="1"/>
</dbReference>
<dbReference type="SUPFAM" id="SSF57716">
    <property type="entry name" value="Glucocorticoid receptor-like (DNA-binding domain)"/>
    <property type="match status" value="1"/>
</dbReference>
<evidence type="ECO:0000313" key="11">
    <source>
        <dbReference type="RefSeq" id="XP_034233092.1"/>
    </source>
</evidence>
<dbReference type="PROSITE" id="PS51915">
    <property type="entry name" value="ZAD"/>
    <property type="match status" value="1"/>
</dbReference>
<dbReference type="Pfam" id="PF07776">
    <property type="entry name" value="zf-AD"/>
    <property type="match status" value="1"/>
</dbReference>
<keyword evidence="1 6" id="KW-0479">Metal-binding</keyword>
<feature type="compositionally biased region" description="Polar residues" evidence="7">
    <location>
        <begin position="366"/>
        <end position="376"/>
    </location>
</feature>
<dbReference type="SMART" id="SM00355">
    <property type="entry name" value="ZnF_C2H2"/>
    <property type="match status" value="2"/>
</dbReference>
<dbReference type="Proteomes" id="UP000515158">
    <property type="component" value="Unplaced"/>
</dbReference>
<evidence type="ECO:0000259" key="9">
    <source>
        <dbReference type="PROSITE" id="PS51915"/>
    </source>
</evidence>
<evidence type="ECO:0000256" key="4">
    <source>
        <dbReference type="ARBA" id="ARBA00022833"/>
    </source>
</evidence>
<dbReference type="OrthoDB" id="8190814at2759"/>
<dbReference type="SMART" id="SM00868">
    <property type="entry name" value="zf-AD"/>
    <property type="match status" value="1"/>
</dbReference>
<feature type="domain" description="ZAD" evidence="9">
    <location>
        <begin position="15"/>
        <end position="93"/>
    </location>
</feature>
<dbReference type="PANTHER" id="PTHR24409">
    <property type="entry name" value="ZINC FINGER PROTEIN 142"/>
    <property type="match status" value="1"/>
</dbReference>
<dbReference type="Gene3D" id="3.30.160.60">
    <property type="entry name" value="Classic Zinc Finger"/>
    <property type="match status" value="2"/>
</dbReference>
<dbReference type="InterPro" id="IPR036236">
    <property type="entry name" value="Znf_C2H2_sf"/>
</dbReference>
<feature type="binding site" evidence="6">
    <location>
        <position position="69"/>
    </location>
    <ligand>
        <name>Zn(2+)</name>
        <dbReference type="ChEBI" id="CHEBI:29105"/>
    </ligand>
</feature>
<keyword evidence="2" id="KW-0677">Repeat</keyword>
<feature type="region of interest" description="Disordered" evidence="7">
    <location>
        <begin position="417"/>
        <end position="461"/>
    </location>
</feature>
<dbReference type="FunCoup" id="A0A6P8YGK8">
    <property type="interactions" value="180"/>
</dbReference>
<evidence type="ECO:0000259" key="8">
    <source>
        <dbReference type="PROSITE" id="PS50157"/>
    </source>
</evidence>
<feature type="binding site" evidence="6">
    <location>
        <position position="66"/>
    </location>
    <ligand>
        <name>Zn(2+)</name>
        <dbReference type="ChEBI" id="CHEBI:29105"/>
    </ligand>
</feature>
<dbReference type="PROSITE" id="PS00028">
    <property type="entry name" value="ZINC_FINGER_C2H2_1"/>
    <property type="match status" value="2"/>
</dbReference>
<proteinExistence type="predicted"/>
<dbReference type="Gene3D" id="3.40.1800.20">
    <property type="match status" value="1"/>
</dbReference>
<accession>A0A6P8YGK8</accession>
<reference evidence="11" key="1">
    <citation type="submission" date="2025-08" db="UniProtKB">
        <authorList>
            <consortium name="RefSeq"/>
        </authorList>
    </citation>
    <scope>IDENTIFICATION</scope>
    <source>
        <tissue evidence="11">Total insect</tissue>
    </source>
</reference>
<evidence type="ECO:0000256" key="2">
    <source>
        <dbReference type="ARBA" id="ARBA00022737"/>
    </source>
</evidence>
<evidence type="ECO:0000256" key="6">
    <source>
        <dbReference type="PROSITE-ProRule" id="PRU01263"/>
    </source>
</evidence>
<keyword evidence="10" id="KW-1185">Reference proteome</keyword>
<dbReference type="InParanoid" id="A0A6P8YGK8"/>
<dbReference type="KEGG" id="tpal:117640603"/>
<feature type="domain" description="C2H2-type" evidence="8">
    <location>
        <begin position="301"/>
        <end position="328"/>
    </location>
</feature>
<dbReference type="GeneID" id="117640603"/>
<dbReference type="GO" id="GO:0000977">
    <property type="term" value="F:RNA polymerase II transcription regulatory region sequence-specific DNA binding"/>
    <property type="evidence" value="ECO:0007669"/>
    <property type="project" value="TreeGrafter"/>
</dbReference>
<keyword evidence="4 6" id="KW-0862">Zinc</keyword>
<feature type="compositionally biased region" description="Low complexity" evidence="7">
    <location>
        <begin position="331"/>
        <end position="365"/>
    </location>
</feature>
<feature type="compositionally biased region" description="Basic residues" evidence="7">
    <location>
        <begin position="317"/>
        <end position="330"/>
    </location>
</feature>
<evidence type="ECO:0000256" key="1">
    <source>
        <dbReference type="ARBA" id="ARBA00022723"/>
    </source>
</evidence>
<dbReference type="PANTHER" id="PTHR24409:SF295">
    <property type="entry name" value="AZ2-RELATED"/>
    <property type="match status" value="1"/>
</dbReference>
<name>A0A6P8YGK8_THRPL</name>
<feature type="region of interest" description="Disordered" evidence="7">
    <location>
        <begin position="141"/>
        <end position="191"/>
    </location>
</feature>
<evidence type="ECO:0000313" key="10">
    <source>
        <dbReference type="Proteomes" id="UP000515158"/>
    </source>
</evidence>
<sequence length="523" mass="57685">MKMTTISHRALESGEICRFCLSEEGKFVSIFKEDDLREEDERVASRIMSITPVEVHEGDGLPELACQRCLSMLDQAVRFRDQVERADAVLRHNYGRLWPETNPQLQKLLKEDQVVKKNVNAEFPGVESDQSAEAACVVTLKHDQDDGSQSPVYDDDYDEPQDYTMDDDDDDDEGSRDEPEDLTERPSMVTPPFGYLDMNNLKNMFQEQQEPISLALRETQNTTAPKIQPSPLTIPNISVSLLRQNNIMRVAQAQAQAQSQAQGKARRWRKTNEPCTICGKCFKDRFAMKVHLRTHSGEKPFVCMVCGKAFRQKAHLGKHSYTHSAQRKQQHQQAASQQTQQGSPSNQQATLQQNQQGSPSNQQSSKTSLQPSATNGLNPAEVKAKLARLSTIIQAKPAKTEPQPISVPIPVLPLLQKQPSQGSTLSPPRSSSPPSLHNSPSSVSHKPQSEPLSLVPKTLSPPIIPKASPPLILPKPMLTVPQIAPKGAHMPNPSASAVAFYVMANGLLPQNVVVGNGSGLKKS</sequence>
<evidence type="ECO:0000256" key="5">
    <source>
        <dbReference type="PROSITE-ProRule" id="PRU00042"/>
    </source>
</evidence>
<dbReference type="FunFam" id="3.30.160.60:FF:000096">
    <property type="entry name" value="Zinc finger and BTB domain-containing protein 18 isoform 1"/>
    <property type="match status" value="1"/>
</dbReference>
<keyword evidence="3 5" id="KW-0863">Zinc-finger</keyword>
<dbReference type="InterPro" id="IPR013087">
    <property type="entry name" value="Znf_C2H2_type"/>
</dbReference>
<dbReference type="FunFam" id="3.30.160.60:FF:000446">
    <property type="entry name" value="Zinc finger protein"/>
    <property type="match status" value="1"/>
</dbReference>
<evidence type="ECO:0000256" key="3">
    <source>
        <dbReference type="ARBA" id="ARBA00022771"/>
    </source>
</evidence>
<gene>
    <name evidence="11" type="primary">LOC117640603</name>
</gene>
<feature type="region of interest" description="Disordered" evidence="7">
    <location>
        <begin position="317"/>
        <end position="376"/>
    </location>
</feature>
<protein>
    <submittedName>
        <fullName evidence="11">Zinc finger protein with KRAB and SCAN domains 3-like isoform X1</fullName>
    </submittedName>
</protein>
<feature type="binding site" evidence="6">
    <location>
        <position position="17"/>
    </location>
    <ligand>
        <name>Zn(2+)</name>
        <dbReference type="ChEBI" id="CHEBI:29105"/>
    </ligand>
</feature>
<dbReference type="RefSeq" id="XP_034233092.1">
    <property type="nucleotide sequence ID" value="XM_034377201.1"/>
</dbReference>
<dbReference type="InterPro" id="IPR012934">
    <property type="entry name" value="Znf_AD"/>
</dbReference>
<dbReference type="Pfam" id="PF00096">
    <property type="entry name" value="zf-C2H2"/>
    <property type="match status" value="2"/>
</dbReference>